<name>A0ABX6F1U8_KLUMA</name>
<dbReference type="Gene3D" id="3.40.50.620">
    <property type="entry name" value="HUPs"/>
    <property type="match status" value="1"/>
</dbReference>
<dbReference type="PANTHER" id="PTHR43153:SF1">
    <property type="entry name" value="ELECTRON TRANSFER FLAVOPROTEIN SUBUNIT ALPHA, MITOCHONDRIAL"/>
    <property type="match status" value="1"/>
</dbReference>
<dbReference type="SMART" id="SM00893">
    <property type="entry name" value="ETF"/>
    <property type="match status" value="1"/>
</dbReference>
<evidence type="ECO:0000313" key="12">
    <source>
        <dbReference type="Proteomes" id="UP000422736"/>
    </source>
</evidence>
<dbReference type="InterPro" id="IPR029035">
    <property type="entry name" value="DHS-like_NAD/FAD-binding_dom"/>
</dbReference>
<organism evidence="11 12">
    <name type="scientific">Kluyveromyces marxianus</name>
    <name type="common">Yeast</name>
    <name type="synonym">Candida kefyr</name>
    <dbReference type="NCBI Taxonomy" id="4911"/>
    <lineage>
        <taxon>Eukaryota</taxon>
        <taxon>Fungi</taxon>
        <taxon>Dikarya</taxon>
        <taxon>Ascomycota</taxon>
        <taxon>Saccharomycotina</taxon>
        <taxon>Saccharomycetes</taxon>
        <taxon>Saccharomycetales</taxon>
        <taxon>Saccharomycetaceae</taxon>
        <taxon>Kluyveromyces</taxon>
    </lineage>
</organism>
<evidence type="ECO:0000256" key="1">
    <source>
        <dbReference type="ARBA" id="ARBA00004305"/>
    </source>
</evidence>
<comment type="function">
    <text evidence="8 9">The electron transfer flavoprotein serves as a specific electron acceptor for several dehydrogenases, including five acyl-CoA dehydrogenases, glutaryl-CoA and sarcosine dehydrogenase. It transfers the electrons to the main mitochondrial respiratory chain via ETF-ubiquinone oxidoreductase (ETF dehydrogenase).</text>
</comment>
<comment type="cofactor">
    <cofactor evidence="9">
        <name>FAD</name>
        <dbReference type="ChEBI" id="CHEBI:57692"/>
    </cofactor>
    <text evidence="9">Binds 1 FAD per dimer.</text>
</comment>
<keyword evidence="5 9" id="KW-0285">Flavoprotein</keyword>
<dbReference type="PIRSF" id="PIRSF000089">
    <property type="entry name" value="Electra_flavoP_a"/>
    <property type="match status" value="1"/>
</dbReference>
<dbReference type="InterPro" id="IPR014730">
    <property type="entry name" value="ETF_a/b_N"/>
</dbReference>
<keyword evidence="9" id="KW-0496">Mitochondrion</keyword>
<keyword evidence="12" id="KW-1185">Reference proteome</keyword>
<dbReference type="InterPro" id="IPR014729">
    <property type="entry name" value="Rossmann-like_a/b/a_fold"/>
</dbReference>
<keyword evidence="4 9" id="KW-0813">Transport</keyword>
<evidence type="ECO:0000259" key="10">
    <source>
        <dbReference type="SMART" id="SM00893"/>
    </source>
</evidence>
<comment type="subunit">
    <text evidence="3 9">Heterodimer of an alpha and a beta subunit.</text>
</comment>
<reference evidence="11 12" key="1">
    <citation type="submission" date="2016-03" db="EMBL/GenBank/DDBJ databases">
        <title>How can Kluyveromyces marxianus grow so fast - potential evolutionary course in Saccharomyces Complex revealed by comparative genomics.</title>
        <authorList>
            <person name="Mo W."/>
            <person name="Lu W."/>
            <person name="Yang X."/>
            <person name="Qi J."/>
            <person name="Lv H."/>
        </authorList>
    </citation>
    <scope>NUCLEOTIDE SEQUENCE [LARGE SCALE GENOMIC DNA]</scope>
    <source>
        <strain evidence="11 12">FIM1</strain>
    </source>
</reference>
<proteinExistence type="inferred from homology"/>
<dbReference type="InterPro" id="IPR014731">
    <property type="entry name" value="ETF_asu_C"/>
</dbReference>
<feature type="domain" description="Electron transfer flavoprotein alpha/beta-subunit N-terminal" evidence="10">
    <location>
        <begin position="22"/>
        <end position="204"/>
    </location>
</feature>
<accession>A0ABX6F1U8</accession>
<dbReference type="PANTHER" id="PTHR43153">
    <property type="entry name" value="ELECTRON TRANSFER FLAVOPROTEIN ALPHA"/>
    <property type="match status" value="1"/>
</dbReference>
<dbReference type="InterPro" id="IPR001308">
    <property type="entry name" value="ETF_a/FixB"/>
</dbReference>
<dbReference type="Gene3D" id="3.40.50.1220">
    <property type="entry name" value="TPP-binding domain"/>
    <property type="match status" value="1"/>
</dbReference>
<dbReference type="CDD" id="cd01715">
    <property type="entry name" value="ETF_alpha"/>
    <property type="match status" value="1"/>
</dbReference>
<dbReference type="Pfam" id="PF00766">
    <property type="entry name" value="ETF_alpha"/>
    <property type="match status" value="1"/>
</dbReference>
<dbReference type="PROSITE" id="PS00696">
    <property type="entry name" value="ETF_ALPHA"/>
    <property type="match status" value="1"/>
</dbReference>
<dbReference type="Pfam" id="PF01012">
    <property type="entry name" value="ETF"/>
    <property type="match status" value="1"/>
</dbReference>
<dbReference type="Proteomes" id="UP000422736">
    <property type="component" value="Chromosome 7"/>
</dbReference>
<dbReference type="SUPFAM" id="SSF52402">
    <property type="entry name" value="Adenine nucleotide alpha hydrolases-like"/>
    <property type="match status" value="1"/>
</dbReference>
<keyword evidence="6 9" id="KW-0274">FAD</keyword>
<keyword evidence="7 9" id="KW-0249">Electron transport</keyword>
<evidence type="ECO:0000256" key="8">
    <source>
        <dbReference type="ARBA" id="ARBA00025416"/>
    </source>
</evidence>
<evidence type="ECO:0000256" key="3">
    <source>
        <dbReference type="ARBA" id="ARBA00011355"/>
    </source>
</evidence>
<gene>
    <name evidence="11" type="primary">AIM45</name>
    <name evidence="11" type="ORF">FIM1_4744</name>
</gene>
<evidence type="ECO:0000256" key="4">
    <source>
        <dbReference type="ARBA" id="ARBA00022448"/>
    </source>
</evidence>
<evidence type="ECO:0000313" key="11">
    <source>
        <dbReference type="EMBL" id="QGN18416.1"/>
    </source>
</evidence>
<sequence length="344" mass="35817">MLRASVRRFTGIRGSGLRSASTLAFVETSKGAIAPASLNTLYAATKLGNPIDAVIVGSNASEAVSELQKLDVASLNKIIVVAEERLNDLLPEKLTPVFYELLGKSESDYSHLVVPASSAGKGFLPRVGALLDLQPICEVTQILSPTTFVRPMYAGNILATVESQQSKKLISVRSSAFPAVGSGSNNATVETISSGSATSVNGQESPEVRVEASNLVTSERPELGSASKIVSGGRGLKNKETFESLVTPLADTLGAAIGATRAAVDAGFCDNSLQIGQTGKIVAPDLYIALGVSGAIQHLAGIKDAKTVVAINKDPEAPIFQVADYGLVGDLNEIVPELTEKLKQ</sequence>
<evidence type="ECO:0000256" key="5">
    <source>
        <dbReference type="ARBA" id="ARBA00022630"/>
    </source>
</evidence>
<dbReference type="InterPro" id="IPR018206">
    <property type="entry name" value="ETF_asu_C_CS"/>
</dbReference>
<evidence type="ECO:0000256" key="7">
    <source>
        <dbReference type="ARBA" id="ARBA00022982"/>
    </source>
</evidence>
<evidence type="ECO:0000256" key="6">
    <source>
        <dbReference type="ARBA" id="ARBA00022827"/>
    </source>
</evidence>
<comment type="subcellular location">
    <subcellularLocation>
        <location evidence="1 9">Mitochondrion matrix</location>
    </subcellularLocation>
</comment>
<dbReference type="EMBL" id="CP015061">
    <property type="protein sequence ID" value="QGN18416.1"/>
    <property type="molecule type" value="Genomic_DNA"/>
</dbReference>
<protein>
    <recommendedName>
        <fullName evidence="9">Probable electron transfer flavoprotein subunit alpha</fullName>
    </recommendedName>
</protein>
<comment type="similarity">
    <text evidence="2 9">Belongs to the ETF alpha-subunit/FixB family.</text>
</comment>
<dbReference type="SUPFAM" id="SSF52467">
    <property type="entry name" value="DHS-like NAD/FAD-binding domain"/>
    <property type="match status" value="1"/>
</dbReference>
<evidence type="ECO:0000256" key="9">
    <source>
        <dbReference type="PIRNR" id="PIRNR000089"/>
    </source>
</evidence>
<evidence type="ECO:0000256" key="2">
    <source>
        <dbReference type="ARBA" id="ARBA00005817"/>
    </source>
</evidence>
<dbReference type="InterPro" id="IPR033947">
    <property type="entry name" value="ETF_alpha_N"/>
</dbReference>